<evidence type="ECO:0000313" key="12">
    <source>
        <dbReference type="Proteomes" id="UP000562124"/>
    </source>
</evidence>
<keyword evidence="11" id="KW-0969">Cilium</keyword>
<evidence type="ECO:0000256" key="8">
    <source>
        <dbReference type="ARBA" id="ARBA00022927"/>
    </source>
</evidence>
<accession>A0A7Y0M0Z5</accession>
<dbReference type="Gene3D" id="1.10.287.1700">
    <property type="match status" value="1"/>
</dbReference>
<evidence type="ECO:0000256" key="6">
    <source>
        <dbReference type="ARBA" id="ARBA00022500"/>
    </source>
</evidence>
<dbReference type="Proteomes" id="UP000562124">
    <property type="component" value="Unassembled WGS sequence"/>
</dbReference>
<dbReference type="EMBL" id="JABCJJ010000022">
    <property type="protein sequence ID" value="NMR21043.1"/>
    <property type="molecule type" value="Genomic_DNA"/>
</dbReference>
<dbReference type="GO" id="GO:0071973">
    <property type="term" value="P:bacterial-type flagellum-dependent cell motility"/>
    <property type="evidence" value="ECO:0007669"/>
    <property type="project" value="InterPro"/>
</dbReference>
<proteinExistence type="inferred from homology"/>
<dbReference type="InterPro" id="IPR012823">
    <property type="entry name" value="Flagell_FliJ"/>
</dbReference>
<keyword evidence="10" id="KW-1006">Bacterial flagellum protein export</keyword>
<reference evidence="11 12" key="1">
    <citation type="submission" date="2020-04" db="EMBL/GenBank/DDBJ databases">
        <title>Sequencing and Assembly of C. fimi.</title>
        <authorList>
            <person name="Ramsey A.R."/>
        </authorList>
    </citation>
    <scope>NUCLEOTIDE SEQUENCE [LARGE SCALE GENOMIC DNA]</scope>
    <source>
        <strain evidence="11 12">SB</strain>
    </source>
</reference>
<keyword evidence="11" id="KW-0282">Flagellum</keyword>
<comment type="similarity">
    <text evidence="2">Belongs to the FliJ family.</text>
</comment>
<keyword evidence="6" id="KW-0145">Chemotaxis</keyword>
<keyword evidence="11" id="KW-0966">Cell projection</keyword>
<dbReference type="GO" id="GO:0015031">
    <property type="term" value="P:protein transport"/>
    <property type="evidence" value="ECO:0007669"/>
    <property type="project" value="UniProtKB-KW"/>
</dbReference>
<keyword evidence="8" id="KW-0653">Protein transport</keyword>
<dbReference type="GO" id="GO:0009288">
    <property type="term" value="C:bacterial-type flagellum"/>
    <property type="evidence" value="ECO:0007669"/>
    <property type="project" value="InterPro"/>
</dbReference>
<keyword evidence="7" id="KW-1005">Bacterial flagellum biogenesis</keyword>
<evidence type="ECO:0000256" key="3">
    <source>
        <dbReference type="ARBA" id="ARBA00020392"/>
    </source>
</evidence>
<sequence>MERAFRLAGLLRLRKLQEDEAAGRLALANAELRSAEAVRVGTQATLAAHSMPDGDRLAFARGVAGRAALGGLVTEAVTVAGAAADVARVRTGEWSATRSRSVALEKLEDTHRAEVRSEDDRQEQLALDEIASRRAASVGVGAGGSMLADGSRNGAVR</sequence>
<dbReference type="Pfam" id="PF02050">
    <property type="entry name" value="FliJ"/>
    <property type="match status" value="1"/>
</dbReference>
<dbReference type="InterPro" id="IPR053716">
    <property type="entry name" value="Flag_assembly_chemotaxis_eff"/>
</dbReference>
<evidence type="ECO:0000256" key="5">
    <source>
        <dbReference type="ARBA" id="ARBA00022475"/>
    </source>
</evidence>
<evidence type="ECO:0000256" key="10">
    <source>
        <dbReference type="ARBA" id="ARBA00023225"/>
    </source>
</evidence>
<comment type="caution">
    <text evidence="11">The sequence shown here is derived from an EMBL/GenBank/DDBJ whole genome shotgun (WGS) entry which is preliminary data.</text>
</comment>
<evidence type="ECO:0000256" key="7">
    <source>
        <dbReference type="ARBA" id="ARBA00022795"/>
    </source>
</evidence>
<dbReference type="GO" id="GO:0006935">
    <property type="term" value="P:chemotaxis"/>
    <property type="evidence" value="ECO:0007669"/>
    <property type="project" value="UniProtKB-KW"/>
</dbReference>
<keyword evidence="12" id="KW-1185">Reference proteome</keyword>
<name>A0A7Y0M0Z5_CELFI</name>
<dbReference type="AlphaFoldDB" id="A0A7Y0M0Z5"/>
<keyword evidence="9" id="KW-0472">Membrane</keyword>
<dbReference type="GO" id="GO:0044781">
    <property type="term" value="P:bacterial-type flagellum organization"/>
    <property type="evidence" value="ECO:0007669"/>
    <property type="project" value="UniProtKB-KW"/>
</dbReference>
<comment type="subcellular location">
    <subcellularLocation>
        <location evidence="1">Cell membrane</location>
        <topology evidence="1">Peripheral membrane protein</topology>
        <orientation evidence="1">Cytoplasmic side</orientation>
    </subcellularLocation>
</comment>
<evidence type="ECO:0000256" key="9">
    <source>
        <dbReference type="ARBA" id="ARBA00023136"/>
    </source>
</evidence>
<gene>
    <name evidence="11" type="ORF">HIR71_12570</name>
</gene>
<organism evidence="11 12">
    <name type="scientific">Cellulomonas fimi</name>
    <dbReference type="NCBI Taxonomy" id="1708"/>
    <lineage>
        <taxon>Bacteria</taxon>
        <taxon>Bacillati</taxon>
        <taxon>Actinomycetota</taxon>
        <taxon>Actinomycetes</taxon>
        <taxon>Micrococcales</taxon>
        <taxon>Cellulomonadaceae</taxon>
        <taxon>Cellulomonas</taxon>
    </lineage>
</organism>
<evidence type="ECO:0000256" key="2">
    <source>
        <dbReference type="ARBA" id="ARBA00010004"/>
    </source>
</evidence>
<protein>
    <recommendedName>
        <fullName evidence="3">Flagellar FliJ protein</fullName>
    </recommendedName>
</protein>
<keyword evidence="4" id="KW-0813">Transport</keyword>
<evidence type="ECO:0000256" key="4">
    <source>
        <dbReference type="ARBA" id="ARBA00022448"/>
    </source>
</evidence>
<dbReference type="GO" id="GO:0005886">
    <property type="term" value="C:plasma membrane"/>
    <property type="evidence" value="ECO:0007669"/>
    <property type="project" value="UniProtKB-SubCell"/>
</dbReference>
<evidence type="ECO:0000313" key="11">
    <source>
        <dbReference type="EMBL" id="NMR21043.1"/>
    </source>
</evidence>
<dbReference type="RefSeq" id="WP_169325421.1">
    <property type="nucleotide sequence ID" value="NZ_JABCJJ010000022.1"/>
</dbReference>
<keyword evidence="5" id="KW-1003">Cell membrane</keyword>
<evidence type="ECO:0000256" key="1">
    <source>
        <dbReference type="ARBA" id="ARBA00004413"/>
    </source>
</evidence>